<accession>A0A5N5HIS3</accession>
<reference evidence="3" key="2">
    <citation type="submission" date="2019-10" db="EMBL/GenBank/DDBJ databases">
        <title>A de novo genome assembly of a pear dwarfing rootstock.</title>
        <authorList>
            <person name="Wang F."/>
            <person name="Wang J."/>
            <person name="Li S."/>
            <person name="Zhang Y."/>
            <person name="Fang M."/>
            <person name="Ma L."/>
            <person name="Zhao Y."/>
            <person name="Jiang S."/>
        </authorList>
    </citation>
    <scope>NUCLEOTIDE SEQUENCE [LARGE SCALE GENOMIC DNA]</scope>
</reference>
<dbReference type="EMBL" id="SMOL01000157">
    <property type="protein sequence ID" value="KAB2626727.1"/>
    <property type="molecule type" value="Genomic_DNA"/>
</dbReference>
<reference evidence="2 3" key="1">
    <citation type="submission" date="2019-09" db="EMBL/GenBank/DDBJ databases">
        <authorList>
            <person name="Ou C."/>
        </authorList>
    </citation>
    <scope>NUCLEOTIDE SEQUENCE [LARGE SCALE GENOMIC DNA]</scope>
    <source>
        <strain evidence="2">S2</strain>
        <tissue evidence="2">Leaf</tissue>
    </source>
</reference>
<comment type="caution">
    <text evidence="2">The sequence shown here is derived from an EMBL/GenBank/DDBJ whole genome shotgun (WGS) entry which is preliminary data.</text>
</comment>
<keyword evidence="3" id="KW-1185">Reference proteome</keyword>
<feature type="region of interest" description="Disordered" evidence="1">
    <location>
        <begin position="104"/>
        <end position="127"/>
    </location>
</feature>
<dbReference type="AlphaFoldDB" id="A0A5N5HIS3"/>
<evidence type="ECO:0000256" key="1">
    <source>
        <dbReference type="SAM" id="MobiDB-lite"/>
    </source>
</evidence>
<evidence type="ECO:0000313" key="3">
    <source>
        <dbReference type="Proteomes" id="UP000327157"/>
    </source>
</evidence>
<sequence>MSFGLSSLLMITKVSPPTTSSSTTCGRRSLCLSVGLRHPELQFGSFSPEPTPLPRPLWYHSLLRHFCFLLFDFCFGYACHFLVDFAVPNPMEEDVEDFEVVEREEAVEQQRAAGEDGGGQREDGKEY</sequence>
<gene>
    <name evidence="2" type="ORF">D8674_020345</name>
</gene>
<protein>
    <submittedName>
        <fullName evidence="2">Uncharacterized protein</fullName>
    </submittedName>
</protein>
<feature type="compositionally biased region" description="Basic and acidic residues" evidence="1">
    <location>
        <begin position="118"/>
        <end position="127"/>
    </location>
</feature>
<evidence type="ECO:0000313" key="2">
    <source>
        <dbReference type="EMBL" id="KAB2626727.1"/>
    </source>
</evidence>
<proteinExistence type="predicted"/>
<name>A0A5N5HIS3_9ROSA</name>
<organism evidence="2 3">
    <name type="scientific">Pyrus ussuriensis x Pyrus communis</name>
    <dbReference type="NCBI Taxonomy" id="2448454"/>
    <lineage>
        <taxon>Eukaryota</taxon>
        <taxon>Viridiplantae</taxon>
        <taxon>Streptophyta</taxon>
        <taxon>Embryophyta</taxon>
        <taxon>Tracheophyta</taxon>
        <taxon>Spermatophyta</taxon>
        <taxon>Magnoliopsida</taxon>
        <taxon>eudicotyledons</taxon>
        <taxon>Gunneridae</taxon>
        <taxon>Pentapetalae</taxon>
        <taxon>rosids</taxon>
        <taxon>fabids</taxon>
        <taxon>Rosales</taxon>
        <taxon>Rosaceae</taxon>
        <taxon>Amygdaloideae</taxon>
        <taxon>Maleae</taxon>
        <taxon>Pyrus</taxon>
    </lineage>
</organism>
<dbReference type="Proteomes" id="UP000327157">
    <property type="component" value="Chromosome 2"/>
</dbReference>
<reference evidence="2 3" key="3">
    <citation type="submission" date="2019-11" db="EMBL/GenBank/DDBJ databases">
        <title>A de novo genome assembly of a pear dwarfing rootstock.</title>
        <authorList>
            <person name="Wang F."/>
            <person name="Wang J."/>
            <person name="Li S."/>
            <person name="Zhang Y."/>
            <person name="Fang M."/>
            <person name="Ma L."/>
            <person name="Zhao Y."/>
            <person name="Jiang S."/>
        </authorList>
    </citation>
    <scope>NUCLEOTIDE SEQUENCE [LARGE SCALE GENOMIC DNA]</scope>
    <source>
        <strain evidence="2">S2</strain>
        <tissue evidence="2">Leaf</tissue>
    </source>
</reference>